<organism evidence="1">
    <name type="scientific">Castor canadensis</name>
    <name type="common">American beaver</name>
    <dbReference type="NCBI Taxonomy" id="51338"/>
    <lineage>
        <taxon>Eukaryota</taxon>
        <taxon>Metazoa</taxon>
        <taxon>Chordata</taxon>
        <taxon>Craniata</taxon>
        <taxon>Vertebrata</taxon>
        <taxon>Euteleostomi</taxon>
        <taxon>Mammalia</taxon>
        <taxon>Eutheria</taxon>
        <taxon>Euarchontoglires</taxon>
        <taxon>Glires</taxon>
        <taxon>Rodentia</taxon>
        <taxon>Castorimorpha</taxon>
        <taxon>Castoridae</taxon>
        <taxon>Castor</taxon>
    </lineage>
</organism>
<proteinExistence type="predicted"/>
<evidence type="ECO:0000313" key="1">
    <source>
        <dbReference type="Ensembl" id="ENSCCNP00000014089.1"/>
    </source>
</evidence>
<dbReference type="AlphaFoldDB" id="A0A8C0WVX7"/>
<sequence length="103" mass="12340">VDILPPNMMTGWPWEVYQLSHNYIQQTKYFTRECIINLYPLTNYIVGTKELLSENSSVAAEFQYMRKEFVQPDKNGKEELMYVQEILKVLRYLNQGRQLRSEK</sequence>
<reference evidence="1" key="1">
    <citation type="submission" date="2023-09" db="UniProtKB">
        <authorList>
            <consortium name="Ensembl"/>
        </authorList>
    </citation>
    <scope>IDENTIFICATION</scope>
</reference>
<accession>A0A8C0WVX7</accession>
<dbReference type="Ensembl" id="ENSCCNT00000018479.1">
    <property type="protein sequence ID" value="ENSCCNP00000014089.1"/>
    <property type="gene ID" value="ENSCCNG00000014593.1"/>
</dbReference>
<protein>
    <submittedName>
        <fullName evidence="1">Uncharacterized protein</fullName>
    </submittedName>
</protein>
<name>A0A8C0WVX7_CASCN</name>